<name>A0A097IYK0_9NEOP</name>
<dbReference type="GO" id="GO:0005886">
    <property type="term" value="C:plasma membrane"/>
    <property type="evidence" value="ECO:0007669"/>
    <property type="project" value="UniProtKB-SubCell"/>
</dbReference>
<comment type="subcellular location">
    <subcellularLocation>
        <location evidence="1 10">Cell membrane</location>
        <topology evidence="1 10">Multi-pass membrane protein</topology>
    </subcellularLocation>
</comment>
<keyword evidence="3 10" id="KW-0716">Sensory transduction</keyword>
<dbReference type="GO" id="GO:0005549">
    <property type="term" value="F:odorant binding"/>
    <property type="evidence" value="ECO:0007669"/>
    <property type="project" value="InterPro"/>
</dbReference>
<feature type="transmembrane region" description="Helical" evidence="10">
    <location>
        <begin position="187"/>
        <end position="210"/>
    </location>
</feature>
<keyword evidence="5 10" id="KW-0552">Olfaction</keyword>
<evidence type="ECO:0000256" key="7">
    <source>
        <dbReference type="ARBA" id="ARBA00023136"/>
    </source>
</evidence>
<evidence type="ECO:0000256" key="4">
    <source>
        <dbReference type="ARBA" id="ARBA00022692"/>
    </source>
</evidence>
<organism evidence="11">
    <name type="scientific">Ctenopseustis obliquana</name>
    <name type="common">brownheaded leafroller</name>
    <dbReference type="NCBI Taxonomy" id="65030"/>
    <lineage>
        <taxon>Eukaryota</taxon>
        <taxon>Metazoa</taxon>
        <taxon>Ecdysozoa</taxon>
        <taxon>Arthropoda</taxon>
        <taxon>Hexapoda</taxon>
        <taxon>Insecta</taxon>
        <taxon>Pterygota</taxon>
        <taxon>Neoptera</taxon>
        <taxon>Endopterygota</taxon>
        <taxon>Lepidoptera</taxon>
        <taxon>Glossata</taxon>
        <taxon>Ditrysia</taxon>
        <taxon>Tortricoidea</taxon>
        <taxon>Tortricidae</taxon>
        <taxon>Tortricinae</taxon>
        <taxon>Ctenopseustis</taxon>
    </lineage>
</organism>
<feature type="transmembrane region" description="Helical" evidence="10">
    <location>
        <begin position="71"/>
        <end position="91"/>
    </location>
</feature>
<dbReference type="InterPro" id="IPR004117">
    <property type="entry name" value="7tm6_olfct_rcpt"/>
</dbReference>
<evidence type="ECO:0000256" key="6">
    <source>
        <dbReference type="ARBA" id="ARBA00022989"/>
    </source>
</evidence>
<evidence type="ECO:0000256" key="2">
    <source>
        <dbReference type="ARBA" id="ARBA00022475"/>
    </source>
</evidence>
<protein>
    <recommendedName>
        <fullName evidence="10">Odorant receptor</fullName>
    </recommendedName>
</protein>
<evidence type="ECO:0000256" key="9">
    <source>
        <dbReference type="ARBA" id="ARBA00023224"/>
    </source>
</evidence>
<dbReference type="AlphaFoldDB" id="A0A097IYK0"/>
<accession>A0A097IYK0</accession>
<reference evidence="11" key="1">
    <citation type="journal article" date="2014" name="J. Mol. Evol.">
        <title>Pheromone Receptor Evolution in the Cryptic Leafroller Species, Ctenopseustis obliquana and C. herana.</title>
        <authorList>
            <person name="Steinwender B."/>
            <person name="Thrimawithana A.H."/>
            <person name="Crowhurst R.N."/>
            <person name="Newcomb R.D."/>
        </authorList>
    </citation>
    <scope>NUCLEOTIDE SEQUENCE</scope>
</reference>
<keyword evidence="2" id="KW-1003">Cell membrane</keyword>
<comment type="caution">
    <text evidence="10">Lacks conserved residue(s) required for the propagation of feature annotation.</text>
</comment>
<evidence type="ECO:0000256" key="5">
    <source>
        <dbReference type="ARBA" id="ARBA00022725"/>
    </source>
</evidence>
<dbReference type="Pfam" id="PF02949">
    <property type="entry name" value="7tm_6"/>
    <property type="match status" value="1"/>
</dbReference>
<evidence type="ECO:0000313" key="11">
    <source>
        <dbReference type="EMBL" id="AIT71980.1"/>
    </source>
</evidence>
<feature type="transmembrane region" description="Helical" evidence="10">
    <location>
        <begin position="39"/>
        <end position="59"/>
    </location>
</feature>
<sequence length="399" mass="47038">MTKILDDDTKFDHFFWISTRAMRLNRSHPSIARDRPWRIQFTFIMILSVMCFMLLVYSIRCDIQKGKFTDASKNIIMAIVALTITYKYAILLRFQESVTSLIRIVHEDYKLAKEFSEEEQRIVLHYAMRGDKVGKFWIVSAFTTGAIFPIKAFLLMGKSYFAGEFKLVHMFELSYPWIFEDYKNTPIIFAMMFLMTLFFDIYSTSMYIGYDPLVPIFMLHLCGQIDILKIRISKVFSDPSDSDEMVREKIRIIILKLQDIYRFIEVIKTNFTMLYEFIMKTTTFLLPLTAFQVTESLRNGEVNLEFIGFFTGVILHFFMPCYYSDLLMETGNDFRLALYSCGWEKHSDLRTRRTILFMMTRATKPLVISTVFYAICLDTFAKMCREAYSIFNLMNAAWA</sequence>
<feature type="transmembrane region" description="Helical" evidence="10">
    <location>
        <begin position="136"/>
        <end position="156"/>
    </location>
</feature>
<keyword evidence="6 10" id="KW-1133">Transmembrane helix</keyword>
<evidence type="ECO:0000256" key="10">
    <source>
        <dbReference type="RuleBase" id="RU351113"/>
    </source>
</evidence>
<evidence type="ECO:0000256" key="1">
    <source>
        <dbReference type="ARBA" id="ARBA00004651"/>
    </source>
</evidence>
<proteinExistence type="evidence at transcript level"/>
<dbReference type="PANTHER" id="PTHR21137">
    <property type="entry name" value="ODORANT RECEPTOR"/>
    <property type="match status" value="1"/>
</dbReference>
<dbReference type="GO" id="GO:0004984">
    <property type="term" value="F:olfactory receptor activity"/>
    <property type="evidence" value="ECO:0007669"/>
    <property type="project" value="InterPro"/>
</dbReference>
<evidence type="ECO:0000256" key="8">
    <source>
        <dbReference type="ARBA" id="ARBA00023170"/>
    </source>
</evidence>
<dbReference type="EMBL" id="KM655530">
    <property type="protein sequence ID" value="AIT71980.1"/>
    <property type="molecule type" value="mRNA"/>
</dbReference>
<feature type="transmembrane region" description="Helical" evidence="10">
    <location>
        <begin position="355"/>
        <end position="375"/>
    </location>
</feature>
<dbReference type="GO" id="GO:0007165">
    <property type="term" value="P:signal transduction"/>
    <property type="evidence" value="ECO:0007669"/>
    <property type="project" value="UniProtKB-KW"/>
</dbReference>
<dbReference type="PANTHER" id="PTHR21137:SF35">
    <property type="entry name" value="ODORANT RECEPTOR 19A-RELATED"/>
    <property type="match status" value="1"/>
</dbReference>
<comment type="similarity">
    <text evidence="10">Belongs to the insect chemoreceptor superfamily. Heteromeric odorant receptor channel (TC 1.A.69) family.</text>
</comment>
<evidence type="ECO:0000256" key="3">
    <source>
        <dbReference type="ARBA" id="ARBA00022606"/>
    </source>
</evidence>
<keyword evidence="7 10" id="KW-0472">Membrane</keyword>
<keyword evidence="9 10" id="KW-0807">Transducer</keyword>
<feature type="transmembrane region" description="Helical" evidence="10">
    <location>
        <begin position="306"/>
        <end position="323"/>
    </location>
</feature>
<keyword evidence="4 10" id="KW-0812">Transmembrane</keyword>
<keyword evidence="8 10" id="KW-0675">Receptor</keyword>